<evidence type="ECO:0000313" key="4">
    <source>
        <dbReference type="Proteomes" id="UP000606653"/>
    </source>
</evidence>
<comment type="caution">
    <text evidence="3">The sequence shown here is derived from an EMBL/GenBank/DDBJ whole genome shotgun (WGS) entry which is preliminary data.</text>
</comment>
<dbReference type="Gene3D" id="1.20.1480.30">
    <property type="entry name" value="Designed four-helix bundle protein"/>
    <property type="match status" value="1"/>
</dbReference>
<organism evidence="3 4">
    <name type="scientific">Saccharibacillus kuerlensis</name>
    <dbReference type="NCBI Taxonomy" id="459527"/>
    <lineage>
        <taxon>Bacteria</taxon>
        <taxon>Bacillati</taxon>
        <taxon>Bacillota</taxon>
        <taxon>Bacilli</taxon>
        <taxon>Bacillales</taxon>
        <taxon>Paenibacillaceae</taxon>
        <taxon>Saccharibacillus</taxon>
    </lineage>
</organism>
<evidence type="ECO:0000259" key="2">
    <source>
        <dbReference type="PROSITE" id="PS51729"/>
    </source>
</evidence>
<feature type="domain" description="N-acetyltransferase" evidence="2">
    <location>
        <begin position="99"/>
        <end position="187"/>
    </location>
</feature>
<evidence type="ECO:0000256" key="1">
    <source>
        <dbReference type="SAM" id="Coils"/>
    </source>
</evidence>
<sequence>MAMLKTIKNSISDSKEAMDGIKQSMNSVKEEVDTLKGNLAQVQEQMKEKPAKFKASLSYLKLGIADAKSTVEETKQGVSEVKDAGKDREPAGSLIAGAEFIREPHGFKLKRAGENIGEITYAEGPDPDIWMANHTYVEPDYRGGSVAKLLLDRLVEEARMEGKQIFPVCSYVRAQFKRDPDYRDVWHEY</sequence>
<dbReference type="Gene3D" id="3.40.630.30">
    <property type="match status" value="1"/>
</dbReference>
<evidence type="ECO:0000313" key="3">
    <source>
        <dbReference type="EMBL" id="GGO01627.1"/>
    </source>
</evidence>
<dbReference type="RefSeq" id="WP_018976229.1">
    <property type="nucleotide sequence ID" value="NZ_BMLN01000006.1"/>
</dbReference>
<keyword evidence="4" id="KW-1185">Reference proteome</keyword>
<protein>
    <recommendedName>
        <fullName evidence="2">N-acetyltransferase domain-containing protein</fullName>
    </recommendedName>
</protein>
<dbReference type="EMBL" id="BMLN01000006">
    <property type="protein sequence ID" value="GGO01627.1"/>
    <property type="molecule type" value="Genomic_DNA"/>
</dbReference>
<dbReference type="CDD" id="cd04301">
    <property type="entry name" value="NAT_SF"/>
    <property type="match status" value="1"/>
</dbReference>
<dbReference type="SUPFAM" id="SSF55729">
    <property type="entry name" value="Acyl-CoA N-acyltransferases (Nat)"/>
    <property type="match status" value="1"/>
</dbReference>
<proteinExistence type="predicted"/>
<accession>A0ABQ2L3S1</accession>
<dbReference type="Pfam" id="PF14542">
    <property type="entry name" value="Acetyltransf_CG"/>
    <property type="match status" value="1"/>
</dbReference>
<feature type="coiled-coil region" evidence="1">
    <location>
        <begin position="18"/>
        <end position="45"/>
    </location>
</feature>
<name>A0ABQ2L3S1_9BACL</name>
<dbReference type="InterPro" id="IPR016181">
    <property type="entry name" value="Acyl_CoA_acyltransferase"/>
</dbReference>
<gene>
    <name evidence="3" type="ORF">GCM10010969_24130</name>
</gene>
<dbReference type="Proteomes" id="UP000606653">
    <property type="component" value="Unassembled WGS sequence"/>
</dbReference>
<dbReference type="InterPro" id="IPR031165">
    <property type="entry name" value="GNAT_YJDJ"/>
</dbReference>
<keyword evidence="1" id="KW-0175">Coiled coil</keyword>
<dbReference type="PROSITE" id="PS51729">
    <property type="entry name" value="GNAT_YJDJ"/>
    <property type="match status" value="1"/>
</dbReference>
<reference evidence="4" key="1">
    <citation type="journal article" date="2019" name="Int. J. Syst. Evol. Microbiol.">
        <title>The Global Catalogue of Microorganisms (GCM) 10K type strain sequencing project: providing services to taxonomists for standard genome sequencing and annotation.</title>
        <authorList>
            <consortium name="The Broad Institute Genomics Platform"/>
            <consortium name="The Broad Institute Genome Sequencing Center for Infectious Disease"/>
            <person name="Wu L."/>
            <person name="Ma J."/>
        </authorList>
    </citation>
    <scope>NUCLEOTIDE SEQUENCE [LARGE SCALE GENOMIC DNA]</scope>
    <source>
        <strain evidence="4">CGMCC 1.6964</strain>
    </source>
</reference>